<accession>A0AAV4SDY3</accession>
<name>A0AAV4SDY3_CAEEX</name>
<gene>
    <name evidence="1" type="ORF">CEXT_606161</name>
</gene>
<proteinExistence type="predicted"/>
<evidence type="ECO:0000313" key="1">
    <source>
        <dbReference type="EMBL" id="GIY32385.1"/>
    </source>
</evidence>
<evidence type="ECO:0000313" key="2">
    <source>
        <dbReference type="Proteomes" id="UP001054945"/>
    </source>
</evidence>
<comment type="caution">
    <text evidence="1">The sequence shown here is derived from an EMBL/GenBank/DDBJ whole genome shotgun (WGS) entry which is preliminary data.</text>
</comment>
<reference evidence="1 2" key="1">
    <citation type="submission" date="2021-06" db="EMBL/GenBank/DDBJ databases">
        <title>Caerostris extrusa draft genome.</title>
        <authorList>
            <person name="Kono N."/>
            <person name="Arakawa K."/>
        </authorList>
    </citation>
    <scope>NUCLEOTIDE SEQUENCE [LARGE SCALE GENOMIC DNA]</scope>
</reference>
<dbReference type="Proteomes" id="UP001054945">
    <property type="component" value="Unassembled WGS sequence"/>
</dbReference>
<protein>
    <submittedName>
        <fullName evidence="1">Uncharacterized protein</fullName>
    </submittedName>
</protein>
<sequence length="99" mass="11083">MLDATPLYFGHSANGDSVLRRRKSFSQKGIKETRKIAYVPKSAIQKRGSRSGEVVYSAFLFCFRNCISGNAGCHSSLFWTLSQWRQRFTSLKIVSAEGG</sequence>
<dbReference type="EMBL" id="BPLR01009499">
    <property type="protein sequence ID" value="GIY32385.1"/>
    <property type="molecule type" value="Genomic_DNA"/>
</dbReference>
<dbReference type="AlphaFoldDB" id="A0AAV4SDY3"/>
<organism evidence="1 2">
    <name type="scientific">Caerostris extrusa</name>
    <name type="common">Bark spider</name>
    <name type="synonym">Caerostris bankana</name>
    <dbReference type="NCBI Taxonomy" id="172846"/>
    <lineage>
        <taxon>Eukaryota</taxon>
        <taxon>Metazoa</taxon>
        <taxon>Ecdysozoa</taxon>
        <taxon>Arthropoda</taxon>
        <taxon>Chelicerata</taxon>
        <taxon>Arachnida</taxon>
        <taxon>Araneae</taxon>
        <taxon>Araneomorphae</taxon>
        <taxon>Entelegynae</taxon>
        <taxon>Araneoidea</taxon>
        <taxon>Araneidae</taxon>
        <taxon>Caerostris</taxon>
    </lineage>
</organism>
<keyword evidence="2" id="KW-1185">Reference proteome</keyword>